<dbReference type="FunCoup" id="B3RJ07">
    <property type="interactions" value="442"/>
</dbReference>
<dbReference type="InParanoid" id="B3RJ07"/>
<evidence type="ECO:0000313" key="8">
    <source>
        <dbReference type="EMBL" id="EDV29781.1"/>
    </source>
</evidence>
<dbReference type="STRING" id="10228.B3RJ07"/>
<dbReference type="PhylomeDB" id="B3RJ07"/>
<name>B3RJ07_TRIAD</name>
<dbReference type="GO" id="GO:0016829">
    <property type="term" value="F:lyase activity"/>
    <property type="evidence" value="ECO:0007669"/>
    <property type="project" value="UniProtKB-KW"/>
</dbReference>
<dbReference type="OrthoDB" id="49151at2759"/>
<dbReference type="Pfam" id="PF09749">
    <property type="entry name" value="HVSL"/>
    <property type="match status" value="1"/>
</dbReference>
<dbReference type="InterPro" id="IPR027521">
    <property type="entry name" value="Usb1"/>
</dbReference>
<dbReference type="AlphaFoldDB" id="B3RJ07"/>
<dbReference type="Proteomes" id="UP000009022">
    <property type="component" value="Unassembled WGS sequence"/>
</dbReference>
<evidence type="ECO:0000256" key="3">
    <source>
        <dbReference type="ARBA" id="ARBA00023239"/>
    </source>
</evidence>
<keyword evidence="2" id="KW-0378">Hydrolase</keyword>
<proteinExistence type="predicted"/>
<evidence type="ECO:0000256" key="1">
    <source>
        <dbReference type="ARBA" id="ARBA00022722"/>
    </source>
</evidence>
<dbReference type="PANTHER" id="PTHR13522:SF3">
    <property type="entry name" value="U6 SNRNA PHOSPHODIESTERASE 1"/>
    <property type="match status" value="1"/>
</dbReference>
<reference evidence="8 9" key="1">
    <citation type="journal article" date="2008" name="Nature">
        <title>The Trichoplax genome and the nature of placozoans.</title>
        <authorList>
            <person name="Srivastava M."/>
            <person name="Begovic E."/>
            <person name="Chapman J."/>
            <person name="Putnam N.H."/>
            <person name="Hellsten U."/>
            <person name="Kawashima T."/>
            <person name="Kuo A."/>
            <person name="Mitros T."/>
            <person name="Salamov A."/>
            <person name="Carpenter M.L."/>
            <person name="Signorovitch A.Y."/>
            <person name="Moreno M.A."/>
            <person name="Kamm K."/>
            <person name="Grimwood J."/>
            <person name="Schmutz J."/>
            <person name="Shapiro H."/>
            <person name="Grigoriev I.V."/>
            <person name="Buss L.W."/>
            <person name="Schierwater B."/>
            <person name="Dellaporta S.L."/>
            <person name="Rokhsar D.S."/>
        </authorList>
    </citation>
    <scope>NUCLEOTIDE SEQUENCE [LARGE SCALE GENOMIC DNA]</scope>
    <source>
        <strain evidence="8 9">Grell-BS-1999</strain>
    </source>
</reference>
<organism evidence="8 9">
    <name type="scientific">Trichoplax adhaerens</name>
    <name type="common">Trichoplax reptans</name>
    <dbReference type="NCBI Taxonomy" id="10228"/>
    <lineage>
        <taxon>Eukaryota</taxon>
        <taxon>Metazoa</taxon>
        <taxon>Placozoa</taxon>
        <taxon>Uniplacotomia</taxon>
        <taxon>Trichoplacea</taxon>
        <taxon>Trichoplacidae</taxon>
        <taxon>Trichoplax</taxon>
    </lineage>
</organism>
<comment type="catalytic activity">
    <reaction evidence="5">
        <text>a 3'-end uridylyl-uridine-RNA = a 3'-end 2',3'-cyclophospho-uridine-RNA + uridine</text>
        <dbReference type="Rhea" id="RHEA:46052"/>
        <dbReference type="Rhea" id="RHEA-COMP:17384"/>
        <dbReference type="Rhea" id="RHEA-COMP:17385"/>
        <dbReference type="ChEBI" id="CHEBI:16704"/>
        <dbReference type="ChEBI" id="CHEBI:85643"/>
        <dbReference type="ChEBI" id="CHEBI:85644"/>
    </reaction>
    <physiologicalReaction direction="left-to-right" evidence="5">
        <dbReference type="Rhea" id="RHEA:46053"/>
    </physiologicalReaction>
</comment>
<keyword evidence="9" id="KW-1185">Reference proteome</keyword>
<evidence type="ECO:0000256" key="5">
    <source>
        <dbReference type="ARBA" id="ARBA00029300"/>
    </source>
</evidence>
<dbReference type="eggNOG" id="KOG3102">
    <property type="taxonomic scope" value="Eukaryota"/>
</dbReference>
<evidence type="ECO:0000256" key="2">
    <source>
        <dbReference type="ARBA" id="ARBA00022801"/>
    </source>
</evidence>
<protein>
    <recommendedName>
        <fullName evidence="6">U6 snRNA phosphodiesterase 1</fullName>
    </recommendedName>
    <alternativeName>
        <fullName evidence="7">3'-5' RNA exonuclease USB1</fullName>
    </alternativeName>
</protein>
<keyword evidence="4" id="KW-0539">Nucleus</keyword>
<keyword evidence="3" id="KW-0456">Lyase</keyword>
<evidence type="ECO:0000256" key="4">
    <source>
        <dbReference type="ARBA" id="ARBA00023242"/>
    </source>
</evidence>
<evidence type="ECO:0000313" key="9">
    <source>
        <dbReference type="Proteomes" id="UP000009022"/>
    </source>
</evidence>
<dbReference type="EMBL" id="DS985241">
    <property type="protein sequence ID" value="EDV29781.1"/>
    <property type="molecule type" value="Genomic_DNA"/>
</dbReference>
<dbReference type="FunFam" id="3.90.1140.10:FF:000034">
    <property type="entry name" value="U6 snRNA phosphodiesterase"/>
    <property type="match status" value="1"/>
</dbReference>
<dbReference type="PANTHER" id="PTHR13522">
    <property type="entry name" value="U6 SNRNA PHOSPHODIESTERASE 1"/>
    <property type="match status" value="1"/>
</dbReference>
<evidence type="ECO:0000256" key="6">
    <source>
        <dbReference type="ARBA" id="ARBA00029543"/>
    </source>
</evidence>
<dbReference type="CTD" id="6750197"/>
<gene>
    <name evidence="8" type="ORF">TRIADDRAFT_52524</name>
</gene>
<dbReference type="GeneID" id="6750197"/>
<evidence type="ECO:0000256" key="7">
    <source>
        <dbReference type="ARBA" id="ARBA00030030"/>
    </source>
</evidence>
<dbReference type="KEGG" id="tad:TRIADDRAFT_52524"/>
<dbReference type="Gene3D" id="3.90.1140.10">
    <property type="entry name" value="Cyclic phosphodiesterase"/>
    <property type="match status" value="1"/>
</dbReference>
<dbReference type="GO" id="GO:0005634">
    <property type="term" value="C:nucleus"/>
    <property type="evidence" value="ECO:0000318"/>
    <property type="project" value="GO_Central"/>
</dbReference>
<keyword evidence="1" id="KW-0540">Nuclease</keyword>
<dbReference type="GO" id="GO:0034477">
    <property type="term" value="P:U6 snRNA 3'-end processing"/>
    <property type="evidence" value="ECO:0000318"/>
    <property type="project" value="GO_Central"/>
</dbReference>
<sequence length="193" mass="22255">MARYNYWHITHSILIMSGGGLFDVVVADLISTAKPALPTLERIIEGELHISLSKNVHIGFHIMQPLMNDIKAALTTKTRFNCYMNSIAVYPNDDYTRTFLAIEIYGGYEQLRSLTNSINECFRKYQLPPFYEPPSFHISIGWCPGNQVDKFNQSIMNKLQTKLEEYLEDLNPVTIEYLECRCGNKLYKFSLLV</sequence>
<accession>B3RJ07</accession>
<dbReference type="RefSeq" id="XP_002108983.1">
    <property type="nucleotide sequence ID" value="XM_002108947.1"/>
</dbReference>
<dbReference type="GO" id="GO:0000175">
    <property type="term" value="F:3'-5'-RNA exonuclease activity"/>
    <property type="evidence" value="ECO:0000318"/>
    <property type="project" value="GO_Central"/>
</dbReference>
<dbReference type="HOGENOM" id="CLU_1410498_0_0_1"/>